<comment type="caution">
    <text evidence="1">The sequence shown here is derived from an EMBL/GenBank/DDBJ whole genome shotgun (WGS) entry which is preliminary data.</text>
</comment>
<sequence>MGNYCFKTEENSLTNAMAITDGRCLVVAMATERWDEEAGLESIRLKCRNLKKKKLSKQIAPLLRVLLGTTEDNLTIMETGEDDLFAELPMSRLVSIDCSFAELSAVAIHFSLGSYMGISPSLPM</sequence>
<reference evidence="1 2" key="1">
    <citation type="submission" date="2021-06" db="EMBL/GenBank/DDBJ databases">
        <title>Caerostris extrusa draft genome.</title>
        <authorList>
            <person name="Kono N."/>
            <person name="Arakawa K."/>
        </authorList>
    </citation>
    <scope>NUCLEOTIDE SEQUENCE [LARGE SCALE GENOMIC DNA]</scope>
</reference>
<protein>
    <submittedName>
        <fullName evidence="1">Uncharacterized protein</fullName>
    </submittedName>
</protein>
<organism evidence="1 2">
    <name type="scientific">Caerostris extrusa</name>
    <name type="common">Bark spider</name>
    <name type="synonym">Caerostris bankana</name>
    <dbReference type="NCBI Taxonomy" id="172846"/>
    <lineage>
        <taxon>Eukaryota</taxon>
        <taxon>Metazoa</taxon>
        <taxon>Ecdysozoa</taxon>
        <taxon>Arthropoda</taxon>
        <taxon>Chelicerata</taxon>
        <taxon>Arachnida</taxon>
        <taxon>Araneae</taxon>
        <taxon>Araneomorphae</taxon>
        <taxon>Entelegynae</taxon>
        <taxon>Araneoidea</taxon>
        <taxon>Araneidae</taxon>
        <taxon>Caerostris</taxon>
    </lineage>
</organism>
<dbReference type="EMBL" id="BPLR01011416">
    <property type="protein sequence ID" value="GIY46425.1"/>
    <property type="molecule type" value="Genomic_DNA"/>
</dbReference>
<name>A0AAV4TJ76_CAEEX</name>
<accession>A0AAV4TJ76</accession>
<proteinExistence type="predicted"/>
<evidence type="ECO:0000313" key="2">
    <source>
        <dbReference type="Proteomes" id="UP001054945"/>
    </source>
</evidence>
<keyword evidence="2" id="KW-1185">Reference proteome</keyword>
<dbReference type="AlphaFoldDB" id="A0AAV4TJ76"/>
<evidence type="ECO:0000313" key="1">
    <source>
        <dbReference type="EMBL" id="GIY46425.1"/>
    </source>
</evidence>
<dbReference type="Proteomes" id="UP001054945">
    <property type="component" value="Unassembled WGS sequence"/>
</dbReference>
<gene>
    <name evidence="1" type="ORF">CEXT_139991</name>
</gene>